<name>A0A6I4XR60_ENTGA</name>
<proteinExistence type="predicted"/>
<keyword evidence="1" id="KW-0808">Transferase</keyword>
<dbReference type="Proteomes" id="UP000439965">
    <property type="component" value="Unassembled WGS sequence"/>
</dbReference>
<feature type="non-terminal residue" evidence="1">
    <location>
        <position position="23"/>
    </location>
</feature>
<evidence type="ECO:0000313" key="2">
    <source>
        <dbReference type="Proteomes" id="UP000439965"/>
    </source>
</evidence>
<evidence type="ECO:0000313" key="1">
    <source>
        <dbReference type="EMBL" id="MXS27802.1"/>
    </source>
</evidence>
<dbReference type="AlphaFoldDB" id="A0A6I4XR60"/>
<reference evidence="1 2" key="1">
    <citation type="submission" date="2019-04" db="EMBL/GenBank/DDBJ databases">
        <title>Step-wise assembly of the neonatal virome modulated by breast feeding.</title>
        <authorList>
            <person name="Liang G."/>
            <person name="Bushman F."/>
        </authorList>
    </citation>
    <scope>NUCLEOTIDE SEQUENCE [LARGE SCALE GENOMIC DNA]</scope>
    <source>
        <strain evidence="1 2">E3404</strain>
    </source>
</reference>
<protein>
    <submittedName>
        <fullName evidence="1">Ribosomal-protein-alanine N-acetyltransferase</fullName>
    </submittedName>
</protein>
<organism evidence="1 2">
    <name type="scientific">Enterococcus gallinarum</name>
    <dbReference type="NCBI Taxonomy" id="1353"/>
    <lineage>
        <taxon>Bacteria</taxon>
        <taxon>Bacillati</taxon>
        <taxon>Bacillota</taxon>
        <taxon>Bacilli</taxon>
        <taxon>Lactobacillales</taxon>
        <taxon>Enterococcaceae</taxon>
        <taxon>Enterococcus</taxon>
    </lineage>
</organism>
<accession>A0A6I4XR60</accession>
<gene>
    <name evidence="1" type="ORF">GTI89_17305</name>
</gene>
<dbReference type="EMBL" id="WVTI01000231">
    <property type="protein sequence ID" value="MXS27802.1"/>
    <property type="molecule type" value="Genomic_DNA"/>
</dbReference>
<sequence length="23" mass="2779">MNQQEFQLREITCQDIKDLLAIE</sequence>
<comment type="caution">
    <text evidence="1">The sequence shown here is derived from an EMBL/GenBank/DDBJ whole genome shotgun (WGS) entry which is preliminary data.</text>
</comment>
<dbReference type="GO" id="GO:0016740">
    <property type="term" value="F:transferase activity"/>
    <property type="evidence" value="ECO:0007669"/>
    <property type="project" value="UniProtKB-KW"/>
</dbReference>